<evidence type="ECO:0000313" key="1">
    <source>
        <dbReference type="EMBL" id="BEQ16878.1"/>
    </source>
</evidence>
<evidence type="ECO:0008006" key="3">
    <source>
        <dbReference type="Google" id="ProtNLM"/>
    </source>
</evidence>
<dbReference type="RefSeq" id="WP_338603355.1">
    <property type="nucleotide sequence ID" value="NZ_AP028679.1"/>
</dbReference>
<dbReference type="Gene3D" id="1.10.287.130">
    <property type="match status" value="1"/>
</dbReference>
<name>A0AAU9EID5_9BACT</name>
<dbReference type="KEGG" id="dmp:FAK_39440"/>
<accession>A0AAU9EID5</accession>
<dbReference type="EMBL" id="AP028679">
    <property type="protein sequence ID" value="BEQ16878.1"/>
    <property type="molecule type" value="Genomic_DNA"/>
</dbReference>
<sequence>MPEGNAGQAGYAELFGQVTRNATHEIKNELAVINEQTHLISEMLEIAAAKGREADPERLHQLIGRVIERVGRADQAVKRLNAFAHSAEETGPVCDAAKGARLIAGIFARQAALNNVTLELDLPESLSVGLATLDYERLLWRALAAVVAAAARGSLLRLVLTSGDEGALLSLETQLEREPEPLPGELLEQMGVTLRQGGVWQLGLPPARATGG</sequence>
<organism evidence="1 2">
    <name type="scientific">Desulfoferula mesophila</name>
    <dbReference type="NCBI Taxonomy" id="3058419"/>
    <lineage>
        <taxon>Bacteria</taxon>
        <taxon>Pseudomonadati</taxon>
        <taxon>Thermodesulfobacteriota</taxon>
        <taxon>Desulfarculia</taxon>
        <taxon>Desulfarculales</taxon>
        <taxon>Desulfarculaceae</taxon>
        <taxon>Desulfoferula</taxon>
    </lineage>
</organism>
<dbReference type="Proteomes" id="UP001366166">
    <property type="component" value="Chromosome"/>
</dbReference>
<protein>
    <recommendedName>
        <fullName evidence="3">Signal transduction histidine kinase dimerisation/phosphoacceptor domain-containing protein</fullName>
    </recommendedName>
</protein>
<proteinExistence type="predicted"/>
<evidence type="ECO:0000313" key="2">
    <source>
        <dbReference type="Proteomes" id="UP001366166"/>
    </source>
</evidence>
<reference evidence="2" key="1">
    <citation type="journal article" date="2023" name="Arch. Microbiol.">
        <title>Desulfoferula mesophilus gen. nov. sp. nov., a mesophilic sulfate-reducing bacterium isolated from a brackish lake sediment.</title>
        <authorList>
            <person name="Watanabe T."/>
            <person name="Yabe T."/>
            <person name="Tsuji J.M."/>
            <person name="Fukui M."/>
        </authorList>
    </citation>
    <scope>NUCLEOTIDE SEQUENCE [LARGE SCALE GENOMIC DNA]</scope>
    <source>
        <strain evidence="2">12FAK</strain>
    </source>
</reference>
<gene>
    <name evidence="1" type="ORF">FAK_39440</name>
</gene>
<keyword evidence="2" id="KW-1185">Reference proteome</keyword>
<dbReference type="AlphaFoldDB" id="A0AAU9EID5"/>